<keyword evidence="2" id="KW-1185">Reference proteome</keyword>
<reference evidence="1 2" key="1">
    <citation type="submission" date="2016-11" db="EMBL/GenBank/DDBJ databases">
        <authorList>
            <person name="Jaros S."/>
            <person name="Januszkiewicz K."/>
            <person name="Wedrychowicz H."/>
        </authorList>
    </citation>
    <scope>NUCLEOTIDE SEQUENCE [LARGE SCALE GENOMIC DNA]</scope>
</reference>
<gene>
    <name evidence="1" type="primary">BQ5605_C006g03869</name>
    <name evidence="1" type="ORF">BQ5605_C006G03869</name>
</gene>
<evidence type="ECO:0000313" key="1">
    <source>
        <dbReference type="EMBL" id="SGY54359.1"/>
    </source>
</evidence>
<sequence>MRTCFATFLTKDVDDLGVEALQFLGADPKLLLPEQHFLPVAQFTESFHLGHERCNARSWLVAKVPVRSQGFGPHERDGVGLVGSHEPGPDLMQAGVDGGSLQFERRGVLADS</sequence>
<dbReference type="AlphaFoldDB" id="A0A2X0M590"/>
<name>A0A2X0M590_9BASI</name>
<evidence type="ECO:0000313" key="2">
    <source>
        <dbReference type="Proteomes" id="UP000249464"/>
    </source>
</evidence>
<organism evidence="1 2">
    <name type="scientific">Microbotryum silenes-dioicae</name>
    <dbReference type="NCBI Taxonomy" id="796604"/>
    <lineage>
        <taxon>Eukaryota</taxon>
        <taxon>Fungi</taxon>
        <taxon>Dikarya</taxon>
        <taxon>Basidiomycota</taxon>
        <taxon>Pucciniomycotina</taxon>
        <taxon>Microbotryomycetes</taxon>
        <taxon>Microbotryales</taxon>
        <taxon>Microbotryaceae</taxon>
        <taxon>Microbotryum</taxon>
    </lineage>
</organism>
<accession>A0A2X0M590</accession>
<dbReference type="Proteomes" id="UP000249464">
    <property type="component" value="Unassembled WGS sequence"/>
</dbReference>
<protein>
    <submittedName>
        <fullName evidence="1">BQ5605_C006g03869 protein</fullName>
    </submittedName>
</protein>
<dbReference type="EMBL" id="FQNC01000044">
    <property type="protein sequence ID" value="SGY54359.1"/>
    <property type="molecule type" value="Genomic_DNA"/>
</dbReference>
<proteinExistence type="predicted"/>